<accession>A0AAW0CXC8</accession>
<keyword evidence="1" id="KW-0472">Membrane</keyword>
<name>A0AAW0CXC8_9AGAR</name>
<feature type="transmembrane region" description="Helical" evidence="1">
    <location>
        <begin position="97"/>
        <end position="113"/>
    </location>
</feature>
<evidence type="ECO:0000256" key="1">
    <source>
        <dbReference type="SAM" id="Phobius"/>
    </source>
</evidence>
<comment type="caution">
    <text evidence="3">The sequence shown here is derived from an EMBL/GenBank/DDBJ whole genome shotgun (WGS) entry which is preliminary data.</text>
</comment>
<evidence type="ECO:0000313" key="3">
    <source>
        <dbReference type="EMBL" id="KAK7043331.1"/>
    </source>
</evidence>
<feature type="transmembrane region" description="Helical" evidence="1">
    <location>
        <begin position="133"/>
        <end position="152"/>
    </location>
</feature>
<dbReference type="AlphaFoldDB" id="A0AAW0CXC8"/>
<organism evidence="3 4">
    <name type="scientific">Favolaschia claudopus</name>
    <dbReference type="NCBI Taxonomy" id="2862362"/>
    <lineage>
        <taxon>Eukaryota</taxon>
        <taxon>Fungi</taxon>
        <taxon>Dikarya</taxon>
        <taxon>Basidiomycota</taxon>
        <taxon>Agaricomycotina</taxon>
        <taxon>Agaricomycetes</taxon>
        <taxon>Agaricomycetidae</taxon>
        <taxon>Agaricales</taxon>
        <taxon>Marasmiineae</taxon>
        <taxon>Mycenaceae</taxon>
        <taxon>Favolaschia</taxon>
    </lineage>
</organism>
<protein>
    <recommendedName>
        <fullName evidence="2">DUF6533 domain-containing protein</fullName>
    </recommendedName>
</protein>
<gene>
    <name evidence="3" type="ORF">R3P38DRAFT_3308928</name>
</gene>
<dbReference type="Proteomes" id="UP001362999">
    <property type="component" value="Unassembled WGS sequence"/>
</dbReference>
<keyword evidence="1" id="KW-1133">Transmembrane helix</keyword>
<dbReference type="EMBL" id="JAWWNJ010000012">
    <property type="protein sequence ID" value="KAK7043331.1"/>
    <property type="molecule type" value="Genomic_DNA"/>
</dbReference>
<feature type="transmembrane region" description="Helical" evidence="1">
    <location>
        <begin position="67"/>
        <end position="85"/>
    </location>
</feature>
<keyword evidence="1" id="KW-0812">Transmembrane</keyword>
<feature type="domain" description="DUF6533" evidence="2">
    <location>
        <begin position="7"/>
        <end position="46"/>
    </location>
</feature>
<feature type="transmembrane region" description="Helical" evidence="1">
    <location>
        <begin position="173"/>
        <end position="194"/>
    </location>
</feature>
<reference evidence="3 4" key="1">
    <citation type="journal article" date="2024" name="J Genomics">
        <title>Draft genome sequencing and assembly of Favolaschia claudopus CIRM-BRFM 2984 isolated from oak limbs.</title>
        <authorList>
            <person name="Navarro D."/>
            <person name="Drula E."/>
            <person name="Chaduli D."/>
            <person name="Cazenave R."/>
            <person name="Ahrendt S."/>
            <person name="Wang J."/>
            <person name="Lipzen A."/>
            <person name="Daum C."/>
            <person name="Barry K."/>
            <person name="Grigoriev I.V."/>
            <person name="Favel A."/>
            <person name="Rosso M.N."/>
            <person name="Martin F."/>
        </authorList>
    </citation>
    <scope>NUCLEOTIDE SEQUENCE [LARGE SCALE GENOMIC DNA]</scope>
    <source>
        <strain evidence="3 4">CIRM-BRFM 2984</strain>
    </source>
</reference>
<dbReference type="Pfam" id="PF20151">
    <property type="entry name" value="DUF6533"/>
    <property type="match status" value="1"/>
</dbReference>
<feature type="transmembrane region" description="Helical" evidence="1">
    <location>
        <begin position="34"/>
        <end position="55"/>
    </location>
</feature>
<dbReference type="InterPro" id="IPR045340">
    <property type="entry name" value="DUF6533"/>
</dbReference>
<evidence type="ECO:0000313" key="4">
    <source>
        <dbReference type="Proteomes" id="UP001362999"/>
    </source>
</evidence>
<sequence>MDLLPALSLYDALLTMDMEVRYIWKSWRTRTRMAAWYFLIRYITLASRVVALSTFDFGSFDAEMNVANRLLTVIQEFSVGCTLILRVLAMYSFDRRLVLILVMAAILCLSLAADEICFSPHKLNFQPGEAGAWGALLAGDTFLLGLTLHRAYTTRRNYPTGSLWRVLIRDGKATVVICLANVANILMFNVSRILSVTMICRLMLNLHKAAETPSDILGSARTQSLQFAQPSIGS</sequence>
<evidence type="ECO:0000259" key="2">
    <source>
        <dbReference type="Pfam" id="PF20151"/>
    </source>
</evidence>
<keyword evidence="4" id="KW-1185">Reference proteome</keyword>
<proteinExistence type="predicted"/>